<evidence type="ECO:0000313" key="2">
    <source>
        <dbReference type="EMBL" id="KAJ7035126.1"/>
    </source>
</evidence>
<feature type="non-terminal residue" evidence="2">
    <location>
        <position position="365"/>
    </location>
</feature>
<comment type="caution">
    <text evidence="2">The sequence shown here is derived from an EMBL/GenBank/DDBJ whole genome shotgun (WGS) entry which is preliminary data.</text>
</comment>
<gene>
    <name evidence="2" type="ORF">C8F04DRAFT_1345586</name>
</gene>
<name>A0AAD6SXZ7_9AGAR</name>
<dbReference type="AlphaFoldDB" id="A0AAD6SXZ7"/>
<reference evidence="2" key="1">
    <citation type="submission" date="2023-03" db="EMBL/GenBank/DDBJ databases">
        <title>Massive genome expansion in bonnet fungi (Mycena s.s.) driven by repeated elements and novel gene families across ecological guilds.</title>
        <authorList>
            <consortium name="Lawrence Berkeley National Laboratory"/>
            <person name="Harder C.B."/>
            <person name="Miyauchi S."/>
            <person name="Viragh M."/>
            <person name="Kuo A."/>
            <person name="Thoen E."/>
            <person name="Andreopoulos B."/>
            <person name="Lu D."/>
            <person name="Skrede I."/>
            <person name="Drula E."/>
            <person name="Henrissat B."/>
            <person name="Morin E."/>
            <person name="Kohler A."/>
            <person name="Barry K."/>
            <person name="LaButti K."/>
            <person name="Morin E."/>
            <person name="Salamov A."/>
            <person name="Lipzen A."/>
            <person name="Mereny Z."/>
            <person name="Hegedus B."/>
            <person name="Baldrian P."/>
            <person name="Stursova M."/>
            <person name="Weitz H."/>
            <person name="Taylor A."/>
            <person name="Grigoriev I.V."/>
            <person name="Nagy L.G."/>
            <person name="Martin F."/>
            <person name="Kauserud H."/>
        </authorList>
    </citation>
    <scope>NUCLEOTIDE SEQUENCE</scope>
    <source>
        <strain evidence="2">CBHHK200</strain>
    </source>
</reference>
<accession>A0AAD6SXZ7</accession>
<dbReference type="Proteomes" id="UP001218188">
    <property type="component" value="Unassembled WGS sequence"/>
</dbReference>
<proteinExistence type="predicted"/>
<organism evidence="2 3">
    <name type="scientific">Mycena alexandri</name>
    <dbReference type="NCBI Taxonomy" id="1745969"/>
    <lineage>
        <taxon>Eukaryota</taxon>
        <taxon>Fungi</taxon>
        <taxon>Dikarya</taxon>
        <taxon>Basidiomycota</taxon>
        <taxon>Agaricomycotina</taxon>
        <taxon>Agaricomycetes</taxon>
        <taxon>Agaricomycetidae</taxon>
        <taxon>Agaricales</taxon>
        <taxon>Marasmiineae</taxon>
        <taxon>Mycenaceae</taxon>
        <taxon>Mycena</taxon>
    </lineage>
</organism>
<dbReference type="EMBL" id="JARJCM010000052">
    <property type="protein sequence ID" value="KAJ7035126.1"/>
    <property type="molecule type" value="Genomic_DNA"/>
</dbReference>
<feature type="region of interest" description="Disordered" evidence="1">
    <location>
        <begin position="136"/>
        <end position="177"/>
    </location>
</feature>
<keyword evidence="3" id="KW-1185">Reference proteome</keyword>
<evidence type="ECO:0000313" key="3">
    <source>
        <dbReference type="Proteomes" id="UP001218188"/>
    </source>
</evidence>
<sequence length="365" mass="39109">IIQGPGLALPRLCPCLSYSSPGLVAASAQARHDMNCQRSPHPHSYFCFFLPSFLARPAVLPLFGIACCSDQPRTLPLVAHRLQALSFFGLREILIRMQIHIQIRFLRPRGILGSGSGSGLGSGSARGGVVRAERVGGRSTFDGGHSPLPDELPPPAAASWFTPPIPHSQPPDSRLPTPNSLLPSGTYFFRVPAYPGPGPCLGGWVVDDSRLADSTAPTLVRRVVRRGTDTSRVRYAPRPGPGTSGIRAGWLGWGWAGLHWGEASAITIHGPLLSSPLLISLPASRAAPSCTHSSTQSFFWLDLTARRRDPACFLPSLAVRYPALYREVEVDVDRHESRRKPAGGVRVYLDGISAGSLGGTQAGEK</sequence>
<evidence type="ECO:0000256" key="1">
    <source>
        <dbReference type="SAM" id="MobiDB-lite"/>
    </source>
</evidence>
<protein>
    <submittedName>
        <fullName evidence="2">Uncharacterized protein</fullName>
    </submittedName>
</protein>